<dbReference type="GO" id="GO:0070773">
    <property type="term" value="F:protein-N-terminal glutamine amidohydrolase activity"/>
    <property type="evidence" value="ECO:0007669"/>
    <property type="project" value="InterPro"/>
</dbReference>
<feature type="region of interest" description="Disordered" evidence="1">
    <location>
        <begin position="295"/>
        <end position="321"/>
    </location>
</feature>
<reference evidence="3 4" key="2">
    <citation type="submission" date="2017-02" db="EMBL/GenBank/DDBJ databases">
        <title>A genome survey and senescence transcriptome analysis in Lentinula edodes.</title>
        <authorList>
            <person name="Sakamoto Y."/>
            <person name="Nakade K."/>
            <person name="Sato S."/>
            <person name="Yoshida Y."/>
            <person name="Miyazaki K."/>
            <person name="Natsume S."/>
            <person name="Konno N."/>
        </authorList>
    </citation>
    <scope>NUCLEOTIDE SEQUENCE [LARGE SCALE GENOMIC DNA]</scope>
    <source>
        <strain evidence="3 4">NBRC 111202</strain>
    </source>
</reference>
<reference evidence="3 4" key="1">
    <citation type="submission" date="2016-08" db="EMBL/GenBank/DDBJ databases">
        <authorList>
            <consortium name="Lentinula edodes genome sequencing consortium"/>
            <person name="Sakamoto Y."/>
            <person name="Nakade K."/>
            <person name="Sato S."/>
            <person name="Yoshida Y."/>
            <person name="Miyazaki K."/>
            <person name="Natsume S."/>
            <person name="Konno N."/>
        </authorList>
    </citation>
    <scope>NUCLEOTIDE SEQUENCE [LARGE SCALE GENOMIC DNA]</scope>
    <source>
        <strain evidence="3 4">NBRC 111202</strain>
    </source>
</reference>
<dbReference type="Proteomes" id="UP000188533">
    <property type="component" value="Unassembled WGS sequence"/>
</dbReference>
<dbReference type="Pfam" id="PF00795">
    <property type="entry name" value="CN_hydrolase"/>
    <property type="match status" value="1"/>
</dbReference>
<dbReference type="InterPro" id="IPR036526">
    <property type="entry name" value="C-N_Hydrolase_sf"/>
</dbReference>
<dbReference type="InterPro" id="IPR039703">
    <property type="entry name" value="Nta1"/>
</dbReference>
<evidence type="ECO:0000256" key="1">
    <source>
        <dbReference type="SAM" id="MobiDB-lite"/>
    </source>
</evidence>
<organism evidence="3 4">
    <name type="scientific">Lentinula edodes</name>
    <name type="common">Shiitake mushroom</name>
    <name type="synonym">Lentinus edodes</name>
    <dbReference type="NCBI Taxonomy" id="5353"/>
    <lineage>
        <taxon>Eukaryota</taxon>
        <taxon>Fungi</taxon>
        <taxon>Dikarya</taxon>
        <taxon>Basidiomycota</taxon>
        <taxon>Agaricomycotina</taxon>
        <taxon>Agaricomycetes</taxon>
        <taxon>Agaricomycetidae</taxon>
        <taxon>Agaricales</taxon>
        <taxon>Marasmiineae</taxon>
        <taxon>Omphalotaceae</taxon>
        <taxon>Lentinula</taxon>
    </lineage>
</organism>
<dbReference type="PROSITE" id="PS50890">
    <property type="entry name" value="PUA"/>
    <property type="match status" value="1"/>
</dbReference>
<evidence type="ECO:0000313" key="3">
    <source>
        <dbReference type="EMBL" id="GAW07695.1"/>
    </source>
</evidence>
<dbReference type="GO" id="GO:0030163">
    <property type="term" value="P:protein catabolic process"/>
    <property type="evidence" value="ECO:0007669"/>
    <property type="project" value="TreeGrafter"/>
</dbReference>
<dbReference type="EMBL" id="BDGU01000482">
    <property type="protein sequence ID" value="GAW07695.1"/>
    <property type="molecule type" value="Genomic_DNA"/>
</dbReference>
<dbReference type="STRING" id="5353.A0A1Q3EKH1"/>
<comment type="caution">
    <text evidence="3">The sequence shown here is derived from an EMBL/GenBank/DDBJ whole genome shotgun (WGS) entry which is preliminary data.</text>
</comment>
<evidence type="ECO:0000259" key="2">
    <source>
        <dbReference type="PROSITE" id="PS50263"/>
    </source>
</evidence>
<feature type="compositionally biased region" description="Acidic residues" evidence="1">
    <location>
        <begin position="561"/>
        <end position="584"/>
    </location>
</feature>
<sequence>MYQSQEAQELRIALVQFSPKVGQVEANARRAKELCSTIEPGTIDLLCFPEMILSGYVFEDSNEISPFLELPQVGPTSQMCASLARGLGCYVLAGYPEQLSDREISSQIPQSAENTGISDVTDAISTPGSSIVGANSAVLCGPNGYFIGNYRKTNLFATDRTWAKAGSGFASFVLPPPIGRLTLGICMDLNAQPPADWKTRGPPYEVAEYALKEDVDVVVMLNAWLDSRVKHYESKLSDDGEVMKKMKADWGKEEENEKDFGDIFDWTTVEFWATRLKPLWVQGGASSSLRQHDTIQARLSGSNSSAKEQKESKDEEEVQGGVCASDRRTIVVICNRTGEEKGQTFAGSSAIFNMCHSSTSPTHRRPRSNSHRSAVPPGFLSHKPKQTPISEMSVWELQNKFSRNAKILASSNATSSSYVQRITAEQAAIQEQLVEVHGMEVINTGLKNTRITGDDDSESMIGIDDVEMKPEPAHPMKNAIDAKKRAIARFGATAGPSHIGMLGMDEAIEIEQRAHVHDLQRKQRIEEKRMHHGYPMQNEVMSREEREARIWAFMNYKPSESDLEDVEDDDEDDDPAGWFEDDQDDGRKGQNIVEPDEEDPESLHNIIRVMDPNQMHYNTFYEPRDDGD</sequence>
<dbReference type="Gene3D" id="3.60.110.10">
    <property type="entry name" value="Carbon-nitrogen hydrolase"/>
    <property type="match status" value="1"/>
</dbReference>
<feature type="compositionally biased region" description="Polar residues" evidence="1">
    <location>
        <begin position="297"/>
        <end position="306"/>
    </location>
</feature>
<keyword evidence="4" id="KW-1185">Reference proteome</keyword>
<evidence type="ECO:0000313" key="4">
    <source>
        <dbReference type="Proteomes" id="UP000188533"/>
    </source>
</evidence>
<keyword evidence="3" id="KW-0378">Hydrolase</keyword>
<dbReference type="PANTHER" id="PTHR11750:SF26">
    <property type="entry name" value="PROTEIN N-TERMINAL AMIDASE"/>
    <property type="match status" value="1"/>
</dbReference>
<proteinExistence type="predicted"/>
<feature type="region of interest" description="Disordered" evidence="1">
    <location>
        <begin position="357"/>
        <end position="385"/>
    </location>
</feature>
<dbReference type="GO" id="GO:0008418">
    <property type="term" value="F:protein-N-terminal asparagine amidohydrolase activity"/>
    <property type="evidence" value="ECO:0007669"/>
    <property type="project" value="InterPro"/>
</dbReference>
<dbReference type="PANTHER" id="PTHR11750">
    <property type="entry name" value="PROTEIN N-TERMINAL AMIDASE"/>
    <property type="match status" value="1"/>
</dbReference>
<feature type="domain" description="CN hydrolase" evidence="2">
    <location>
        <begin position="10"/>
        <end position="377"/>
    </location>
</feature>
<gene>
    <name evidence="3" type="ORF">LENED_009704</name>
</gene>
<feature type="region of interest" description="Disordered" evidence="1">
    <location>
        <begin position="560"/>
        <end position="603"/>
    </location>
</feature>
<name>A0A1Q3EKH1_LENED</name>
<dbReference type="PROSITE" id="PS50263">
    <property type="entry name" value="CN_HYDROLASE"/>
    <property type="match status" value="1"/>
</dbReference>
<accession>A0A1Q3EKH1</accession>
<dbReference type="SUPFAM" id="SSF56317">
    <property type="entry name" value="Carbon-nitrogen hydrolase"/>
    <property type="match status" value="1"/>
</dbReference>
<dbReference type="AlphaFoldDB" id="A0A1Q3EKH1"/>
<dbReference type="InterPro" id="IPR003010">
    <property type="entry name" value="C-N_Hydrolase"/>
</dbReference>
<protein>
    <submittedName>
        <fullName evidence="3">Carbon-nitrogen hydrolase</fullName>
    </submittedName>
</protein>